<accession>A0A0L0BW20</accession>
<dbReference type="InterPro" id="IPR010678">
    <property type="entry name" value="UTP25"/>
</dbReference>
<dbReference type="PANTHER" id="PTHR12933">
    <property type="entry name" value="ORF PROTEIN-RELATED"/>
    <property type="match status" value="1"/>
</dbReference>
<dbReference type="GO" id="GO:0000462">
    <property type="term" value="P:maturation of SSU-rRNA from tricistronic rRNA transcript (SSU-rRNA, 5.8S rRNA, LSU-rRNA)"/>
    <property type="evidence" value="ECO:0007669"/>
    <property type="project" value="TreeGrafter"/>
</dbReference>
<sequence>MGQINKHKKFNPHKKQYKKPPINKKHLNSKFKHRGSATVEQLKKQIDLEKSRKEKQAHLAQDFAEDVEEEEPVNHFQSLVEDLHTSVKKKPAFKEKPLLLLGSKKSKQDVKSDSKARKINVNYLLPKINHFKDHLQDEISSEDVEKLIDGSSEKIKSTLNWPELGHLYINTPDIAINDNKSFINKQPPPAFEQPSDLESIGLQPSLAARITLPLTQLQSELLSLVNTYKDVYYTYRTFDNAEQIRQVYTIHALNYIFKTRACVMLNTKKIEEEESKNSGIVFDDIYRDQGLARPKVLIVTPFRDSAYRIIKIMAEIIKKKDKGK</sequence>
<organism evidence="3 4">
    <name type="scientific">Lucilia cuprina</name>
    <name type="common">Green bottle fly</name>
    <name type="synonym">Australian sheep blowfly</name>
    <dbReference type="NCBI Taxonomy" id="7375"/>
    <lineage>
        <taxon>Eukaryota</taxon>
        <taxon>Metazoa</taxon>
        <taxon>Ecdysozoa</taxon>
        <taxon>Arthropoda</taxon>
        <taxon>Hexapoda</taxon>
        <taxon>Insecta</taxon>
        <taxon>Pterygota</taxon>
        <taxon>Neoptera</taxon>
        <taxon>Endopterygota</taxon>
        <taxon>Diptera</taxon>
        <taxon>Brachycera</taxon>
        <taxon>Muscomorpha</taxon>
        <taxon>Oestroidea</taxon>
        <taxon>Calliphoridae</taxon>
        <taxon>Luciliinae</taxon>
        <taxon>Lucilia</taxon>
    </lineage>
</organism>
<dbReference type="InterPro" id="IPR053940">
    <property type="entry name" value="UTP25_NTPase-like"/>
</dbReference>
<dbReference type="STRING" id="7375.A0A0L0BW20"/>
<protein>
    <recommendedName>
        <fullName evidence="2">UTP25 NTP hydrolase-like domain-containing protein</fullName>
    </recommendedName>
</protein>
<feature type="compositionally biased region" description="Basic residues" evidence="1">
    <location>
        <begin position="1"/>
        <end position="35"/>
    </location>
</feature>
<dbReference type="PANTHER" id="PTHR12933:SF0">
    <property type="entry name" value="U3 SMALL NUCLEOLAR RNA-ASSOCIATED PROTEIN 25 HOMOLOG"/>
    <property type="match status" value="1"/>
</dbReference>
<keyword evidence="4" id="KW-1185">Reference proteome</keyword>
<dbReference type="OrthoDB" id="10264378at2759"/>
<evidence type="ECO:0000259" key="2">
    <source>
        <dbReference type="Pfam" id="PF22916"/>
    </source>
</evidence>
<feature type="region of interest" description="Disordered" evidence="1">
    <location>
        <begin position="1"/>
        <end position="41"/>
    </location>
</feature>
<dbReference type="EMBL" id="JRES01001351">
    <property type="protein sequence ID" value="KNC23414.1"/>
    <property type="molecule type" value="Genomic_DNA"/>
</dbReference>
<dbReference type="GO" id="GO:0019843">
    <property type="term" value="F:rRNA binding"/>
    <property type="evidence" value="ECO:0007669"/>
    <property type="project" value="TreeGrafter"/>
</dbReference>
<feature type="domain" description="UTP25 NTP hydrolase-like" evidence="2">
    <location>
        <begin position="228"/>
        <end position="321"/>
    </location>
</feature>
<comment type="caution">
    <text evidence="3">The sequence shown here is derived from an EMBL/GenBank/DDBJ whole genome shotgun (WGS) entry which is preliminary data.</text>
</comment>
<name>A0A0L0BW20_LUCCU</name>
<evidence type="ECO:0000313" key="3">
    <source>
        <dbReference type="EMBL" id="KNC23414.1"/>
    </source>
</evidence>
<dbReference type="GO" id="GO:0032040">
    <property type="term" value="C:small-subunit processome"/>
    <property type="evidence" value="ECO:0007669"/>
    <property type="project" value="TreeGrafter"/>
</dbReference>
<proteinExistence type="predicted"/>
<reference evidence="3 4" key="1">
    <citation type="journal article" date="2015" name="Nat. Commun.">
        <title>Lucilia cuprina genome unlocks parasitic fly biology to underpin future interventions.</title>
        <authorList>
            <person name="Anstead C.A."/>
            <person name="Korhonen P.K."/>
            <person name="Young N.D."/>
            <person name="Hall R.S."/>
            <person name="Jex A.R."/>
            <person name="Murali S.C."/>
            <person name="Hughes D.S."/>
            <person name="Lee S.F."/>
            <person name="Perry T."/>
            <person name="Stroehlein A.J."/>
            <person name="Ansell B.R."/>
            <person name="Breugelmans B."/>
            <person name="Hofmann A."/>
            <person name="Qu J."/>
            <person name="Dugan S."/>
            <person name="Lee S.L."/>
            <person name="Chao H."/>
            <person name="Dinh H."/>
            <person name="Han Y."/>
            <person name="Doddapaneni H.V."/>
            <person name="Worley K.C."/>
            <person name="Muzny D.M."/>
            <person name="Ioannidis P."/>
            <person name="Waterhouse R.M."/>
            <person name="Zdobnov E.M."/>
            <person name="James P.J."/>
            <person name="Bagnall N.H."/>
            <person name="Kotze A.C."/>
            <person name="Gibbs R.A."/>
            <person name="Richards S."/>
            <person name="Batterham P."/>
            <person name="Gasser R.B."/>
        </authorList>
    </citation>
    <scope>NUCLEOTIDE SEQUENCE [LARGE SCALE GENOMIC DNA]</scope>
    <source>
        <strain evidence="3 4">LS</strain>
        <tissue evidence="3">Full body</tissue>
    </source>
</reference>
<dbReference type="Pfam" id="PF22916">
    <property type="entry name" value="UTP25_NTPase-like"/>
    <property type="match status" value="1"/>
</dbReference>
<dbReference type="GO" id="GO:0034511">
    <property type="term" value="F:U3 snoRNA binding"/>
    <property type="evidence" value="ECO:0007669"/>
    <property type="project" value="InterPro"/>
</dbReference>
<dbReference type="Proteomes" id="UP000037069">
    <property type="component" value="Unassembled WGS sequence"/>
</dbReference>
<gene>
    <name evidence="3" type="ORF">FF38_13355</name>
</gene>
<evidence type="ECO:0000313" key="4">
    <source>
        <dbReference type="Proteomes" id="UP000037069"/>
    </source>
</evidence>
<dbReference type="AlphaFoldDB" id="A0A0L0BW20"/>
<evidence type="ECO:0000256" key="1">
    <source>
        <dbReference type="SAM" id="MobiDB-lite"/>
    </source>
</evidence>